<dbReference type="GO" id="GO:0016301">
    <property type="term" value="F:kinase activity"/>
    <property type="evidence" value="ECO:0007669"/>
    <property type="project" value="InterPro"/>
</dbReference>
<proteinExistence type="predicted"/>
<evidence type="ECO:0000313" key="3">
    <source>
        <dbReference type="Proteomes" id="UP000176665"/>
    </source>
</evidence>
<gene>
    <name evidence="2" type="ORF">A2W14_00880</name>
</gene>
<accession>A0A1F5YQJ9</accession>
<reference evidence="2 3" key="1">
    <citation type="journal article" date="2016" name="Nat. Commun.">
        <title>Thousands of microbial genomes shed light on interconnected biogeochemical processes in an aquifer system.</title>
        <authorList>
            <person name="Anantharaman K."/>
            <person name="Brown C.T."/>
            <person name="Hug L.A."/>
            <person name="Sharon I."/>
            <person name="Castelle C.J."/>
            <person name="Probst A.J."/>
            <person name="Thomas B.C."/>
            <person name="Singh A."/>
            <person name="Wilkins M.J."/>
            <person name="Karaoz U."/>
            <person name="Brodie E.L."/>
            <person name="Williams K.H."/>
            <person name="Hubbard S.S."/>
            <person name="Banfield J.F."/>
        </authorList>
    </citation>
    <scope>NUCLEOTIDE SEQUENCE [LARGE SCALE GENOMIC DNA]</scope>
</reference>
<evidence type="ECO:0000259" key="1">
    <source>
        <dbReference type="PROSITE" id="PS51459"/>
    </source>
</evidence>
<feature type="domain" description="Fido" evidence="1">
    <location>
        <begin position="6"/>
        <end position="124"/>
    </location>
</feature>
<dbReference type="STRING" id="1798371.A2W14_00880"/>
<dbReference type="InterPro" id="IPR053737">
    <property type="entry name" value="Type_II_TA_Toxin"/>
</dbReference>
<dbReference type="EMBL" id="MFJA01000067">
    <property type="protein sequence ID" value="OGG02267.1"/>
    <property type="molecule type" value="Genomic_DNA"/>
</dbReference>
<dbReference type="InterPro" id="IPR036597">
    <property type="entry name" value="Fido-like_dom_sf"/>
</dbReference>
<dbReference type="Pfam" id="PF02661">
    <property type="entry name" value="Fic"/>
    <property type="match status" value="1"/>
</dbReference>
<dbReference type="AlphaFoldDB" id="A0A1F5YQJ9"/>
<organism evidence="2 3">
    <name type="scientific">Candidatus Gottesmanbacteria bacterium RBG_16_37_8</name>
    <dbReference type="NCBI Taxonomy" id="1798371"/>
    <lineage>
        <taxon>Bacteria</taxon>
        <taxon>Candidatus Gottesmaniibacteriota</taxon>
    </lineage>
</organism>
<sequence length="133" mass="15349">MNWQYVEIDEVYLIHQAIIKKAGTKASIRDFPLLHSAVERPKATYLGRDLYPTLFTKAAALVQSLCLNHSFTDGNKRTAWLSTKRFLHLNGYYLTANVEETVEFLLAIDNEKLAIPEITTWLKNHSKIHKFKT</sequence>
<dbReference type="SUPFAM" id="SSF140931">
    <property type="entry name" value="Fic-like"/>
    <property type="match status" value="1"/>
</dbReference>
<dbReference type="InterPro" id="IPR003812">
    <property type="entry name" value="Fido"/>
</dbReference>
<dbReference type="PROSITE" id="PS51459">
    <property type="entry name" value="FIDO"/>
    <property type="match status" value="1"/>
</dbReference>
<dbReference type="Proteomes" id="UP000176665">
    <property type="component" value="Unassembled WGS sequence"/>
</dbReference>
<comment type="caution">
    <text evidence="2">The sequence shown here is derived from an EMBL/GenBank/DDBJ whole genome shotgun (WGS) entry which is preliminary data.</text>
</comment>
<dbReference type="PIRSF" id="PIRSF018297">
    <property type="entry name" value="Doc"/>
    <property type="match status" value="1"/>
</dbReference>
<dbReference type="NCBIfam" id="TIGR01550">
    <property type="entry name" value="DOC_P1"/>
    <property type="match status" value="1"/>
</dbReference>
<dbReference type="PANTHER" id="PTHR39426:SF1">
    <property type="entry name" value="HOMOLOGY TO DEATH-ON-CURING PROTEIN OF PHAGE P1"/>
    <property type="match status" value="1"/>
</dbReference>
<dbReference type="PANTHER" id="PTHR39426">
    <property type="entry name" value="HOMOLOGY TO DEATH-ON-CURING PROTEIN OF PHAGE P1"/>
    <property type="match status" value="1"/>
</dbReference>
<name>A0A1F5YQJ9_9BACT</name>
<dbReference type="Gene3D" id="1.20.120.1870">
    <property type="entry name" value="Fic/DOC protein, Fido domain"/>
    <property type="match status" value="1"/>
</dbReference>
<evidence type="ECO:0000313" key="2">
    <source>
        <dbReference type="EMBL" id="OGG02267.1"/>
    </source>
</evidence>
<protein>
    <recommendedName>
        <fullName evidence="1">Fido domain-containing protein</fullName>
    </recommendedName>
</protein>
<dbReference type="InterPro" id="IPR006440">
    <property type="entry name" value="Doc"/>
</dbReference>